<evidence type="ECO:0000313" key="2">
    <source>
        <dbReference type="Proteomes" id="UP000814128"/>
    </source>
</evidence>
<keyword evidence="2" id="KW-1185">Reference proteome</keyword>
<proteinExistence type="predicted"/>
<reference evidence="1" key="2">
    <citation type="journal article" date="2022" name="New Phytol.">
        <title>Evolutionary transition to the ectomycorrhizal habit in the genomes of a hyperdiverse lineage of mushroom-forming fungi.</title>
        <authorList>
            <person name="Looney B."/>
            <person name="Miyauchi S."/>
            <person name="Morin E."/>
            <person name="Drula E."/>
            <person name="Courty P.E."/>
            <person name="Kohler A."/>
            <person name="Kuo A."/>
            <person name="LaButti K."/>
            <person name="Pangilinan J."/>
            <person name="Lipzen A."/>
            <person name="Riley R."/>
            <person name="Andreopoulos W."/>
            <person name="He G."/>
            <person name="Johnson J."/>
            <person name="Nolan M."/>
            <person name="Tritt A."/>
            <person name="Barry K.W."/>
            <person name="Grigoriev I.V."/>
            <person name="Nagy L.G."/>
            <person name="Hibbett D."/>
            <person name="Henrissat B."/>
            <person name="Matheny P.B."/>
            <person name="Labbe J."/>
            <person name="Martin F.M."/>
        </authorList>
    </citation>
    <scope>NUCLEOTIDE SEQUENCE</scope>
    <source>
        <strain evidence="1">EC-137</strain>
    </source>
</reference>
<organism evidence="1 2">
    <name type="scientific">Vararia minispora EC-137</name>
    <dbReference type="NCBI Taxonomy" id="1314806"/>
    <lineage>
        <taxon>Eukaryota</taxon>
        <taxon>Fungi</taxon>
        <taxon>Dikarya</taxon>
        <taxon>Basidiomycota</taxon>
        <taxon>Agaricomycotina</taxon>
        <taxon>Agaricomycetes</taxon>
        <taxon>Russulales</taxon>
        <taxon>Lachnocladiaceae</taxon>
        <taxon>Vararia</taxon>
    </lineage>
</organism>
<evidence type="ECO:0000313" key="1">
    <source>
        <dbReference type="EMBL" id="KAI0027964.1"/>
    </source>
</evidence>
<sequence>MADDTEKQHKKLARLMSSLGDLEKELAPLLSQSLPETAIGLDTIQQAKLHVLVPYLCYDLVFVYLKTRGIDPQKHPVVAELARIKEYFGKVKDAENVQSTRTSVVDKAAAARFINHAIAQVKYGAEAVDATPGAGPSNQSSEPYVPRVTEKMLERAQWESEVREEMEREGEREDTDEALEIFDEDPTQVESSDDTRKGTGKTVEVDVEQGKAGRKRRRQAVDFFDGALRLYCVYMQSDMHSSKMTQHLLKYRSPQTRLLSRLRRKRRRGSLMPGY</sequence>
<name>A0ACB8Q833_9AGAM</name>
<dbReference type="Proteomes" id="UP000814128">
    <property type="component" value="Unassembled WGS sequence"/>
</dbReference>
<gene>
    <name evidence="1" type="ORF">K488DRAFT_59986</name>
</gene>
<protein>
    <submittedName>
        <fullName evidence="1">Uncharacterized protein</fullName>
    </submittedName>
</protein>
<comment type="caution">
    <text evidence="1">The sequence shown here is derived from an EMBL/GenBank/DDBJ whole genome shotgun (WGS) entry which is preliminary data.</text>
</comment>
<reference evidence="1" key="1">
    <citation type="submission" date="2021-02" db="EMBL/GenBank/DDBJ databases">
        <authorList>
            <consortium name="DOE Joint Genome Institute"/>
            <person name="Ahrendt S."/>
            <person name="Looney B.P."/>
            <person name="Miyauchi S."/>
            <person name="Morin E."/>
            <person name="Drula E."/>
            <person name="Courty P.E."/>
            <person name="Chicoki N."/>
            <person name="Fauchery L."/>
            <person name="Kohler A."/>
            <person name="Kuo A."/>
            <person name="Labutti K."/>
            <person name="Pangilinan J."/>
            <person name="Lipzen A."/>
            <person name="Riley R."/>
            <person name="Andreopoulos W."/>
            <person name="He G."/>
            <person name="Johnson J."/>
            <person name="Barry K.W."/>
            <person name="Grigoriev I.V."/>
            <person name="Nagy L."/>
            <person name="Hibbett D."/>
            <person name="Henrissat B."/>
            <person name="Matheny P.B."/>
            <person name="Labbe J."/>
            <person name="Martin F."/>
        </authorList>
    </citation>
    <scope>NUCLEOTIDE SEQUENCE</scope>
    <source>
        <strain evidence="1">EC-137</strain>
    </source>
</reference>
<accession>A0ACB8Q833</accession>
<dbReference type="EMBL" id="MU273812">
    <property type="protein sequence ID" value="KAI0027964.1"/>
    <property type="molecule type" value="Genomic_DNA"/>
</dbReference>